<dbReference type="STRING" id="6832.A0A553N7B0"/>
<dbReference type="GO" id="GO:0004662">
    <property type="term" value="F:CAAX-protein geranylgeranyltransferase activity"/>
    <property type="evidence" value="ECO:0007669"/>
    <property type="project" value="TreeGrafter"/>
</dbReference>
<evidence type="ECO:0000256" key="6">
    <source>
        <dbReference type="ARBA" id="ARBA00022737"/>
    </source>
</evidence>
<evidence type="ECO:0000256" key="1">
    <source>
        <dbReference type="ARBA" id="ARBA00001947"/>
    </source>
</evidence>
<protein>
    <recommendedName>
        <fullName evidence="8">Prenyltransferase alpha-alpha toroid domain-containing protein</fullName>
    </recommendedName>
</protein>
<evidence type="ECO:0000256" key="4">
    <source>
        <dbReference type="ARBA" id="ARBA00022679"/>
    </source>
</evidence>
<dbReference type="OrthoDB" id="24893at2759"/>
<name>A0A553N7B0_TIGCA</name>
<keyword evidence="7" id="KW-0862">Zinc</keyword>
<evidence type="ECO:0000313" key="9">
    <source>
        <dbReference type="EMBL" id="TRY61325.1"/>
    </source>
</evidence>
<organism evidence="9 10">
    <name type="scientific">Tigriopus californicus</name>
    <name type="common">Marine copepod</name>
    <dbReference type="NCBI Taxonomy" id="6832"/>
    <lineage>
        <taxon>Eukaryota</taxon>
        <taxon>Metazoa</taxon>
        <taxon>Ecdysozoa</taxon>
        <taxon>Arthropoda</taxon>
        <taxon>Crustacea</taxon>
        <taxon>Multicrustacea</taxon>
        <taxon>Hexanauplia</taxon>
        <taxon>Copepoda</taxon>
        <taxon>Harpacticoida</taxon>
        <taxon>Harpacticidae</taxon>
        <taxon>Tigriopus</taxon>
    </lineage>
</organism>
<comment type="similarity">
    <text evidence="2">Belongs to the protein prenyltransferase subunit beta family.</text>
</comment>
<reference evidence="9 10" key="1">
    <citation type="journal article" date="2018" name="Nat. Ecol. Evol.">
        <title>Genomic signatures of mitonuclear coevolution across populations of Tigriopus californicus.</title>
        <authorList>
            <person name="Barreto F.S."/>
            <person name="Watson E.T."/>
            <person name="Lima T.G."/>
            <person name="Willett C.S."/>
            <person name="Edmands S."/>
            <person name="Li W."/>
            <person name="Burton R.S."/>
        </authorList>
    </citation>
    <scope>NUCLEOTIDE SEQUENCE [LARGE SCALE GENOMIC DNA]</scope>
    <source>
        <strain evidence="9 10">San Diego</strain>
    </source>
</reference>
<comment type="caution">
    <text evidence="9">The sequence shown here is derived from an EMBL/GenBank/DDBJ whole genome shotgun (WGS) entry which is preliminary data.</text>
</comment>
<dbReference type="Pfam" id="PF00432">
    <property type="entry name" value="Prenyltrans"/>
    <property type="match status" value="1"/>
</dbReference>
<dbReference type="InterPro" id="IPR001330">
    <property type="entry name" value="Prenyltrans"/>
</dbReference>
<dbReference type="InterPro" id="IPR008930">
    <property type="entry name" value="Terpenoid_cyclase/PrenylTrfase"/>
</dbReference>
<sequence length="351" mass="38203">MAHSTAHTPPDAAPVSLCVRRHAKYLLRALQVIPQIHESSVDANRMNVCFFGLSGLFVLPDEFNPVREQPGERARLVQWIKTLYVADTQAGWAGFHGGNTLRTAEQGVLHAGEHAGHVAMTYTALACLRLLDDPLTGLDRVALARGVAALQLPDGSFLSSAQGGESDMRFTYCATAISHFIQDWTGVDRDRAVHFILQSISYEGGIGQGPHLEAHGGSTYCGLAALQLMDRLDALGSVQRRKMIRWCVNRLNEGFNGRPNKLDDTCYTFWLGGALTILDPFPDIPNFIRQVTPFVLETQDVITGGLSKSSDGSADILHTYLGLAGLSLAEFPGLNKVTPTLNIAQNRDHTS</sequence>
<evidence type="ECO:0000259" key="8">
    <source>
        <dbReference type="Pfam" id="PF00432"/>
    </source>
</evidence>
<evidence type="ECO:0000256" key="3">
    <source>
        <dbReference type="ARBA" id="ARBA00022602"/>
    </source>
</evidence>
<dbReference type="EMBL" id="VCGU01000459">
    <property type="protein sequence ID" value="TRY61325.1"/>
    <property type="molecule type" value="Genomic_DNA"/>
</dbReference>
<dbReference type="GO" id="GO:0046872">
    <property type="term" value="F:metal ion binding"/>
    <property type="evidence" value="ECO:0007669"/>
    <property type="project" value="UniProtKB-KW"/>
</dbReference>
<proteinExistence type="inferred from homology"/>
<evidence type="ECO:0000256" key="7">
    <source>
        <dbReference type="ARBA" id="ARBA00022833"/>
    </source>
</evidence>
<dbReference type="Proteomes" id="UP000318571">
    <property type="component" value="Chromosome 8"/>
</dbReference>
<evidence type="ECO:0000313" key="10">
    <source>
        <dbReference type="Proteomes" id="UP000318571"/>
    </source>
</evidence>
<dbReference type="OMA" id="CHKTFLP"/>
<gene>
    <name evidence="9" type="ORF">TCAL_06660</name>
</gene>
<accession>A0A553N7B0</accession>
<dbReference type="AlphaFoldDB" id="A0A553N7B0"/>
<keyword evidence="3" id="KW-0637">Prenyltransferase</keyword>
<keyword evidence="6" id="KW-0677">Repeat</keyword>
<dbReference type="PANTHER" id="PTHR11774:SF4">
    <property type="entry name" value="GERANYLGERANYL TRANSFERASE TYPE-1 SUBUNIT BETA"/>
    <property type="match status" value="1"/>
</dbReference>
<keyword evidence="10" id="KW-1185">Reference proteome</keyword>
<keyword evidence="5" id="KW-0479">Metal-binding</keyword>
<comment type="cofactor">
    <cofactor evidence="1">
        <name>Zn(2+)</name>
        <dbReference type="ChEBI" id="CHEBI:29105"/>
    </cofactor>
</comment>
<dbReference type="PANTHER" id="PTHR11774">
    <property type="entry name" value="GERANYLGERANYL TRANSFERASE TYPE BETA SUBUNIT"/>
    <property type="match status" value="1"/>
</dbReference>
<keyword evidence="4" id="KW-0808">Transferase</keyword>
<dbReference type="InterPro" id="IPR045089">
    <property type="entry name" value="PGGT1B-like"/>
</dbReference>
<feature type="domain" description="Prenyltransferase alpha-alpha toroid" evidence="8">
    <location>
        <begin position="18"/>
        <end position="343"/>
    </location>
</feature>
<dbReference type="GO" id="GO:0005953">
    <property type="term" value="C:CAAX-protein geranylgeranyltransferase complex"/>
    <property type="evidence" value="ECO:0007669"/>
    <property type="project" value="TreeGrafter"/>
</dbReference>
<dbReference type="Gene3D" id="1.50.10.20">
    <property type="match status" value="1"/>
</dbReference>
<dbReference type="SUPFAM" id="SSF48239">
    <property type="entry name" value="Terpenoid cyclases/Protein prenyltransferases"/>
    <property type="match status" value="1"/>
</dbReference>
<evidence type="ECO:0000256" key="5">
    <source>
        <dbReference type="ARBA" id="ARBA00022723"/>
    </source>
</evidence>
<evidence type="ECO:0000256" key="2">
    <source>
        <dbReference type="ARBA" id="ARBA00010497"/>
    </source>
</evidence>